<evidence type="ECO:0000313" key="4">
    <source>
        <dbReference type="Proteomes" id="UP001179952"/>
    </source>
</evidence>
<dbReference type="Proteomes" id="UP001179952">
    <property type="component" value="Unassembled WGS sequence"/>
</dbReference>
<gene>
    <name evidence="3" type="ORF">QJS04_geneDACA002030</name>
</gene>
<name>A0AAV9A8G1_ACOGR</name>
<comment type="caution">
    <text evidence="3">The sequence shown here is derived from an EMBL/GenBank/DDBJ whole genome shotgun (WGS) entry which is preliminary data.</text>
</comment>
<evidence type="ECO:0000313" key="3">
    <source>
        <dbReference type="EMBL" id="KAK1260469.1"/>
    </source>
</evidence>
<evidence type="ECO:0000259" key="2">
    <source>
        <dbReference type="Pfam" id="PF14309"/>
    </source>
</evidence>
<dbReference type="InterPro" id="IPR025486">
    <property type="entry name" value="DUF4378"/>
</dbReference>
<evidence type="ECO:0000256" key="1">
    <source>
        <dbReference type="SAM" id="MobiDB-lite"/>
    </source>
</evidence>
<organism evidence="3 4">
    <name type="scientific">Acorus gramineus</name>
    <name type="common">Dwarf sweet flag</name>
    <dbReference type="NCBI Taxonomy" id="55184"/>
    <lineage>
        <taxon>Eukaryota</taxon>
        <taxon>Viridiplantae</taxon>
        <taxon>Streptophyta</taxon>
        <taxon>Embryophyta</taxon>
        <taxon>Tracheophyta</taxon>
        <taxon>Spermatophyta</taxon>
        <taxon>Magnoliopsida</taxon>
        <taxon>Liliopsida</taxon>
        <taxon>Acoraceae</taxon>
        <taxon>Acorus</taxon>
    </lineage>
</organism>
<dbReference type="EMBL" id="JAUJYN010000011">
    <property type="protein sequence ID" value="KAK1260469.1"/>
    <property type="molecule type" value="Genomic_DNA"/>
</dbReference>
<protein>
    <recommendedName>
        <fullName evidence="2">DUF4378 domain-containing protein</fullName>
    </recommendedName>
</protein>
<feature type="domain" description="DUF4378" evidence="2">
    <location>
        <begin position="254"/>
        <end position="402"/>
    </location>
</feature>
<feature type="region of interest" description="Disordered" evidence="1">
    <location>
        <begin position="177"/>
        <end position="196"/>
    </location>
</feature>
<reference evidence="3" key="1">
    <citation type="journal article" date="2023" name="Nat. Commun.">
        <title>Diploid and tetraploid genomes of Acorus and the evolution of monocots.</title>
        <authorList>
            <person name="Ma L."/>
            <person name="Liu K.W."/>
            <person name="Li Z."/>
            <person name="Hsiao Y.Y."/>
            <person name="Qi Y."/>
            <person name="Fu T."/>
            <person name="Tang G.D."/>
            <person name="Zhang D."/>
            <person name="Sun W.H."/>
            <person name="Liu D.K."/>
            <person name="Li Y."/>
            <person name="Chen G.Z."/>
            <person name="Liu X.D."/>
            <person name="Liao X.Y."/>
            <person name="Jiang Y.T."/>
            <person name="Yu X."/>
            <person name="Hao Y."/>
            <person name="Huang J."/>
            <person name="Zhao X.W."/>
            <person name="Ke S."/>
            <person name="Chen Y.Y."/>
            <person name="Wu W.L."/>
            <person name="Hsu J.L."/>
            <person name="Lin Y.F."/>
            <person name="Huang M.D."/>
            <person name="Li C.Y."/>
            <person name="Huang L."/>
            <person name="Wang Z.W."/>
            <person name="Zhao X."/>
            <person name="Zhong W.Y."/>
            <person name="Peng D.H."/>
            <person name="Ahmad S."/>
            <person name="Lan S."/>
            <person name="Zhang J.S."/>
            <person name="Tsai W.C."/>
            <person name="Van de Peer Y."/>
            <person name="Liu Z.J."/>
        </authorList>
    </citation>
    <scope>NUCLEOTIDE SEQUENCE</scope>
    <source>
        <strain evidence="3">SCP</strain>
    </source>
</reference>
<dbReference type="PANTHER" id="PTHR47212:SF4">
    <property type="entry name" value="ADHESIN-LIKE PROTEIN, PUTATIVE (DUF3741)-RELATED"/>
    <property type="match status" value="1"/>
</dbReference>
<reference evidence="3" key="2">
    <citation type="submission" date="2023-06" db="EMBL/GenBank/DDBJ databases">
        <authorList>
            <person name="Ma L."/>
            <person name="Liu K.-W."/>
            <person name="Li Z."/>
            <person name="Hsiao Y.-Y."/>
            <person name="Qi Y."/>
            <person name="Fu T."/>
            <person name="Tang G."/>
            <person name="Zhang D."/>
            <person name="Sun W.-H."/>
            <person name="Liu D.-K."/>
            <person name="Li Y."/>
            <person name="Chen G.-Z."/>
            <person name="Liu X.-D."/>
            <person name="Liao X.-Y."/>
            <person name="Jiang Y.-T."/>
            <person name="Yu X."/>
            <person name="Hao Y."/>
            <person name="Huang J."/>
            <person name="Zhao X.-W."/>
            <person name="Ke S."/>
            <person name="Chen Y.-Y."/>
            <person name="Wu W.-L."/>
            <person name="Hsu J.-L."/>
            <person name="Lin Y.-F."/>
            <person name="Huang M.-D."/>
            <person name="Li C.-Y."/>
            <person name="Huang L."/>
            <person name="Wang Z.-W."/>
            <person name="Zhao X."/>
            <person name="Zhong W.-Y."/>
            <person name="Peng D.-H."/>
            <person name="Ahmad S."/>
            <person name="Lan S."/>
            <person name="Zhang J.-S."/>
            <person name="Tsai W.-C."/>
            <person name="Van De Peer Y."/>
            <person name="Liu Z.-J."/>
        </authorList>
    </citation>
    <scope>NUCLEOTIDE SEQUENCE</scope>
    <source>
        <strain evidence="3">SCP</strain>
        <tissue evidence="3">Leaves</tissue>
    </source>
</reference>
<keyword evidence="4" id="KW-1185">Reference proteome</keyword>
<proteinExistence type="predicted"/>
<accession>A0AAV9A8G1</accession>
<dbReference type="AlphaFoldDB" id="A0AAV9A8G1"/>
<sequence>MWGLINMFDFRQGRFTQKMISDRKRESGRVGSQQLHKHGMSNFFRKKEKIQSNKSLKDSDQGVDHIVLLKSSSSNVQNPKSVINLSTSPHCQNSFRSQGESERTSFHFSLREMKRRLKQAIGDDKKERRWISRDGVLHRIPQGGQSLGDQESCEEAPQLMYAHIPVSPSLLIQTVDGSESSDEKVERPSPVSVLDPFSTEEIHSPERSTAQRADFSIQPRRIQFEETDNTSIVVTTLDFETNSRSCIADEESRLDYVRNILETSGLVCGNLSESKWHSEELVLDPSLFDEVETSSGEFSDDLKLLFDRINEALLEIHERYFGPSPWVSFIKPKARSCLKGDDLVQEVMEGIDWYNLFQYPGTLEQIVGKDLTKGETWMDLRLHVEFVGFDMEEAILEDLMEETILELWD</sequence>
<dbReference type="PANTHER" id="PTHR47212">
    <property type="entry name" value="ADHESIN-LIKE PROTEIN, PUTATIVE (DUF3741)-RELATED"/>
    <property type="match status" value="1"/>
</dbReference>
<dbReference type="Pfam" id="PF14309">
    <property type="entry name" value="DUF4378"/>
    <property type="match status" value="1"/>
</dbReference>